<name>Q240P5_TETTS</name>
<dbReference type="OrthoDB" id="5963188at2759"/>
<dbReference type="InterPro" id="IPR006166">
    <property type="entry name" value="ERCC4_domain"/>
</dbReference>
<keyword evidence="2" id="KW-0234">DNA repair</keyword>
<dbReference type="Proteomes" id="UP000009168">
    <property type="component" value="Unassembled WGS sequence"/>
</dbReference>
<dbReference type="GeneID" id="7831680"/>
<dbReference type="PANTHER" id="PTHR13451:SF0">
    <property type="entry name" value="CROSSOVER JUNCTION ENDONUCLEASE MUS81"/>
    <property type="match status" value="1"/>
</dbReference>
<dbReference type="SUPFAM" id="SSF47802">
    <property type="entry name" value="DNA polymerase beta, N-terminal domain-like"/>
    <property type="match status" value="1"/>
</dbReference>
<dbReference type="STRING" id="312017.Q240P5"/>
<keyword evidence="1 2" id="KW-0378">Hydrolase</keyword>
<evidence type="ECO:0000313" key="6">
    <source>
        <dbReference type="EMBL" id="EAS02369.2"/>
    </source>
</evidence>
<dbReference type="InterPro" id="IPR036388">
    <property type="entry name" value="WH-like_DNA-bd_sf"/>
</dbReference>
<feature type="region of interest" description="Disordered" evidence="4">
    <location>
        <begin position="98"/>
        <end position="191"/>
    </location>
</feature>
<keyword evidence="2" id="KW-0227">DNA damage</keyword>
<keyword evidence="7" id="KW-1185">Reference proteome</keyword>
<dbReference type="SMART" id="SM00891">
    <property type="entry name" value="ERCC4"/>
    <property type="match status" value="1"/>
</dbReference>
<dbReference type="HOGENOM" id="CLU_291275_0_0_1"/>
<dbReference type="GO" id="GO:0006308">
    <property type="term" value="P:DNA catabolic process"/>
    <property type="evidence" value="ECO:0007669"/>
    <property type="project" value="UniProtKB-UniRule"/>
</dbReference>
<comment type="subunit">
    <text evidence="2">Interacts with EME1.</text>
</comment>
<evidence type="ECO:0000256" key="2">
    <source>
        <dbReference type="RuleBase" id="RU369042"/>
    </source>
</evidence>
<keyword evidence="2" id="KW-0233">DNA recombination</keyword>
<dbReference type="InterPro" id="IPR011335">
    <property type="entry name" value="Restrct_endonuc-II-like"/>
</dbReference>
<keyword evidence="3" id="KW-0175">Coiled coil</keyword>
<accession>Q240P5</accession>
<dbReference type="GO" id="GO:0000727">
    <property type="term" value="P:double-strand break repair via break-induced replication"/>
    <property type="evidence" value="ECO:0007669"/>
    <property type="project" value="UniProtKB-UniRule"/>
</dbReference>
<feature type="compositionally biased region" description="Basic and acidic residues" evidence="4">
    <location>
        <begin position="149"/>
        <end position="165"/>
    </location>
</feature>
<evidence type="ECO:0000256" key="3">
    <source>
        <dbReference type="SAM" id="Coils"/>
    </source>
</evidence>
<dbReference type="KEGG" id="tet:TTHERM_00624870"/>
<evidence type="ECO:0000256" key="1">
    <source>
        <dbReference type="ARBA" id="ARBA00022801"/>
    </source>
</evidence>
<dbReference type="eggNOG" id="KOG2379">
    <property type="taxonomic scope" value="Eukaryota"/>
</dbReference>
<dbReference type="CDD" id="cd20074">
    <property type="entry name" value="XPF_nuclease_Mus81"/>
    <property type="match status" value="1"/>
</dbReference>
<keyword evidence="2" id="KW-0255">Endonuclease</keyword>
<dbReference type="Pfam" id="PF02732">
    <property type="entry name" value="ERCC4"/>
    <property type="match status" value="1"/>
</dbReference>
<dbReference type="SUPFAM" id="SSF52980">
    <property type="entry name" value="Restriction endonuclease-like"/>
    <property type="match status" value="1"/>
</dbReference>
<dbReference type="GO" id="GO:0003677">
    <property type="term" value="F:DNA binding"/>
    <property type="evidence" value="ECO:0007669"/>
    <property type="project" value="UniProtKB-UniRule"/>
</dbReference>
<feature type="compositionally biased region" description="Polar residues" evidence="4">
    <location>
        <begin position="136"/>
        <end position="148"/>
    </location>
</feature>
<dbReference type="EC" id="3.1.22.-" evidence="2"/>
<keyword evidence="2" id="KW-0540">Nuclease</keyword>
<dbReference type="InterPro" id="IPR047416">
    <property type="entry name" value="XPF_nuclease_Mus81"/>
</dbReference>
<feature type="region of interest" description="Disordered" evidence="4">
    <location>
        <begin position="346"/>
        <end position="393"/>
    </location>
</feature>
<evidence type="ECO:0000259" key="5">
    <source>
        <dbReference type="SMART" id="SM00891"/>
    </source>
</evidence>
<comment type="cofactor">
    <cofactor evidence="2">
        <name>Mg(2+)</name>
        <dbReference type="ChEBI" id="CHEBI:18420"/>
    </cofactor>
</comment>
<dbReference type="GO" id="GO:0046872">
    <property type="term" value="F:metal ion binding"/>
    <property type="evidence" value="ECO:0007669"/>
    <property type="project" value="UniProtKB-UniRule"/>
</dbReference>
<dbReference type="GO" id="GO:0031573">
    <property type="term" value="P:mitotic intra-S DNA damage checkpoint signaling"/>
    <property type="evidence" value="ECO:0007669"/>
    <property type="project" value="TreeGrafter"/>
</dbReference>
<dbReference type="Gene3D" id="1.10.150.110">
    <property type="entry name" value="DNA polymerase beta, N-terminal domain-like"/>
    <property type="match status" value="1"/>
</dbReference>
<keyword evidence="2" id="KW-0479">Metal-binding</keyword>
<feature type="compositionally biased region" description="Low complexity" evidence="4">
    <location>
        <begin position="112"/>
        <end position="135"/>
    </location>
</feature>
<keyword evidence="2" id="KW-0539">Nucleus</keyword>
<gene>
    <name evidence="6" type="ORF">TTHERM_00624870</name>
</gene>
<dbReference type="GO" id="GO:0008821">
    <property type="term" value="F:crossover junction DNA endonuclease activity"/>
    <property type="evidence" value="ECO:0007669"/>
    <property type="project" value="UniProtKB-UniRule"/>
</dbReference>
<evidence type="ECO:0000313" key="7">
    <source>
        <dbReference type="Proteomes" id="UP000009168"/>
    </source>
</evidence>
<feature type="compositionally biased region" description="Polar residues" evidence="4">
    <location>
        <begin position="346"/>
        <end position="358"/>
    </location>
</feature>
<comment type="subcellular location">
    <subcellularLocation>
        <location evidence="2">Nucleus</location>
    </subcellularLocation>
</comment>
<evidence type="ECO:0000256" key="4">
    <source>
        <dbReference type="SAM" id="MobiDB-lite"/>
    </source>
</evidence>
<dbReference type="InterPro" id="IPR027421">
    <property type="entry name" value="DNA_pol_lamdba_lyase_dom_sf"/>
</dbReference>
<organism evidence="6 7">
    <name type="scientific">Tetrahymena thermophila (strain SB210)</name>
    <dbReference type="NCBI Taxonomy" id="312017"/>
    <lineage>
        <taxon>Eukaryota</taxon>
        <taxon>Sar</taxon>
        <taxon>Alveolata</taxon>
        <taxon>Ciliophora</taxon>
        <taxon>Intramacronucleata</taxon>
        <taxon>Oligohymenophorea</taxon>
        <taxon>Hymenostomatida</taxon>
        <taxon>Tetrahymenina</taxon>
        <taxon>Tetrahymenidae</taxon>
        <taxon>Tetrahymena</taxon>
    </lineage>
</organism>
<dbReference type="GO" id="GO:0000712">
    <property type="term" value="P:resolution of meiotic recombination intermediates"/>
    <property type="evidence" value="ECO:0007669"/>
    <property type="project" value="TreeGrafter"/>
</dbReference>
<proteinExistence type="inferred from homology"/>
<dbReference type="RefSeq" id="XP_001022614.2">
    <property type="nucleotide sequence ID" value="XM_001022614.2"/>
</dbReference>
<dbReference type="GO" id="GO:0005634">
    <property type="term" value="C:nucleus"/>
    <property type="evidence" value="ECO:0007669"/>
    <property type="project" value="UniProtKB-SubCell"/>
</dbReference>
<feature type="domain" description="ERCC4" evidence="5">
    <location>
        <begin position="797"/>
        <end position="898"/>
    </location>
</feature>
<dbReference type="EMBL" id="GG662540">
    <property type="protein sequence ID" value="EAS02369.2"/>
    <property type="molecule type" value="Genomic_DNA"/>
</dbReference>
<dbReference type="Gene3D" id="3.40.50.10130">
    <property type="match status" value="1"/>
</dbReference>
<comment type="function">
    <text evidence="2">Interacts with EME1 to form a DNA structure-specific endonuclease with substrate preference for branched DNA structures with a 5'-end at the branch nick. Typical substrates include 3'-flap structures, D-loops, replication forks and nicked Holliday junctions. May be required in mitosis for the processing of stalled or collapsed replication fork intermediates. May be required in meiosis for the repair of meiosis-specific double strand breaks subsequent to single-end invasion (SEI).</text>
</comment>
<keyword evidence="2" id="KW-0460">Magnesium</keyword>
<dbReference type="GO" id="GO:0048257">
    <property type="term" value="F:3'-flap endonuclease activity"/>
    <property type="evidence" value="ECO:0007669"/>
    <property type="project" value="TreeGrafter"/>
</dbReference>
<dbReference type="GO" id="GO:0048476">
    <property type="term" value="C:Holliday junction resolvase complex"/>
    <property type="evidence" value="ECO:0007669"/>
    <property type="project" value="UniProtKB-UniRule"/>
</dbReference>
<dbReference type="SMR" id="Q240P5"/>
<dbReference type="InterPro" id="IPR033309">
    <property type="entry name" value="Mus81"/>
</dbReference>
<feature type="coiled-coil region" evidence="3">
    <location>
        <begin position="234"/>
        <end position="310"/>
    </location>
</feature>
<reference evidence="7" key="1">
    <citation type="journal article" date="2006" name="PLoS Biol.">
        <title>Macronuclear genome sequence of the ciliate Tetrahymena thermophila, a model eukaryote.</title>
        <authorList>
            <person name="Eisen J.A."/>
            <person name="Coyne R.S."/>
            <person name="Wu M."/>
            <person name="Wu D."/>
            <person name="Thiagarajan M."/>
            <person name="Wortman J.R."/>
            <person name="Badger J.H."/>
            <person name="Ren Q."/>
            <person name="Amedeo P."/>
            <person name="Jones K.M."/>
            <person name="Tallon L.J."/>
            <person name="Delcher A.L."/>
            <person name="Salzberg S.L."/>
            <person name="Silva J.C."/>
            <person name="Haas B.J."/>
            <person name="Majoros W.H."/>
            <person name="Farzad M."/>
            <person name="Carlton J.M."/>
            <person name="Smith R.K. Jr."/>
            <person name="Garg J."/>
            <person name="Pearlman R.E."/>
            <person name="Karrer K.M."/>
            <person name="Sun L."/>
            <person name="Manning G."/>
            <person name="Elde N.C."/>
            <person name="Turkewitz A.P."/>
            <person name="Asai D.J."/>
            <person name="Wilkes D.E."/>
            <person name="Wang Y."/>
            <person name="Cai H."/>
            <person name="Collins K."/>
            <person name="Stewart B.A."/>
            <person name="Lee S.R."/>
            <person name="Wilamowska K."/>
            <person name="Weinberg Z."/>
            <person name="Ruzzo W.L."/>
            <person name="Wloga D."/>
            <person name="Gaertig J."/>
            <person name="Frankel J."/>
            <person name="Tsao C.-C."/>
            <person name="Gorovsky M.A."/>
            <person name="Keeling P.J."/>
            <person name="Waller R.F."/>
            <person name="Patron N.J."/>
            <person name="Cherry J.M."/>
            <person name="Stover N.A."/>
            <person name="Krieger C.J."/>
            <person name="del Toro C."/>
            <person name="Ryder H.F."/>
            <person name="Williamson S.C."/>
            <person name="Barbeau R.A."/>
            <person name="Hamilton E.P."/>
            <person name="Orias E."/>
        </authorList>
    </citation>
    <scope>NUCLEOTIDE SEQUENCE [LARGE SCALE GENOMIC DNA]</scope>
    <source>
        <strain evidence="7">SB210</strain>
    </source>
</reference>
<sequence length="1080" mass="126085">MFQKTRANKSALHPCNQFIVDKFIQLERQQQMRRATNMNFTYSKIIKSLQKYPLPILSRQQALQLENVGEKMANLIYSLIKSHYKDYLKNPNQDFEDAVCSDSDEEKKQTENNNSNRHNANSKSNSECSSKNSTNLFQKPTNSFNSKLLNREYNKDKDFEEDIPKDFNGIKNTIKNSKKQKPSAEEEELSKNKGTQKIISLLSDSEQQECKINKDNTLYNILSQYVKPETKSDLQNKLDNKQKEDNLIENLKNKYENSPIKLKSLETNEQKNNLNVSKNQENKNEDGLNINEMELNFNEKEEEEENNDNQQFNKFKKIFDEKQDYEDDAFKFQNDILNSFKLNSKNKLQRQQTNSSNGGMKKIQIDSDQESTLPQNKESSSSSKKSSVKPQNGNISFLSEEEDLKVIQTLQDSQNKKKRKFNPKEYTNNWAILICLYCLKEEFKKNSASIKDIKQKAKSISEEIDHQFQIKNFNQTDSLLNNDLIIVQLVQGEKILSLTSTGIELSQSLYHKLVAKSLAGIQENSQENANSQQKQYDLNQSQNQSIMEVEDQYVEQYEIKKIESQQPKKIEQYEKMKLEQYETKKREKYDTEEIDKKLNNQNSRLQNEFDDYMDKLDCDSNFNNILDFLEKSEQPINYSRSKTAFLSSNPESLSSKMGSIYNPQNNKIKFEKFEENFSDRNSDYDERIKELDQFNSQFPLPVQNSKKNKGTKKEKKVIEPLQQRNIFKEQKIKQLQEIEDDDIENEAINNSLPFSSNRSIPNQLSLGIKQSNVSQKIVEKISLNKIAKGMIKEYEVYLIIDIRERTDKNERDLAIKQKLEENGVCCKIENIYLGDFLWVVDITTIDNVTETYVLDYVVERKTGDDFASSIQDHRYKEQKYRYKKSGLKHCYYLVEGDIKNTKHLSVSQSAIETAIMTTQMIDKFKVQRTKSFQESMIWISCLHKNILKHFNEYISSINDDHILNFQYTMSEYQKNNKKNGNLTLKEQFGHFLRSINGCGAQQVQVLTEIFQTPINLISNLGSQRNLQERIELIIDQTKYNKNQLKAQGMDARVISKSLATSIAILFGEDKYPKEKLEDGA</sequence>
<dbReference type="AlphaFoldDB" id="Q240P5"/>
<dbReference type="InParanoid" id="Q240P5"/>
<dbReference type="Gene3D" id="1.10.10.10">
    <property type="entry name" value="Winged helix-like DNA-binding domain superfamily/Winged helix DNA-binding domain"/>
    <property type="match status" value="1"/>
</dbReference>
<protein>
    <recommendedName>
        <fullName evidence="2">Crossover junction endonuclease MUS81</fullName>
        <ecNumber evidence="2">3.1.22.-</ecNumber>
    </recommendedName>
</protein>
<dbReference type="PANTHER" id="PTHR13451">
    <property type="entry name" value="CLASS II CROSSOVER JUNCTION ENDONUCLEASE MUS81"/>
    <property type="match status" value="1"/>
</dbReference>
<comment type="similarity">
    <text evidence="2">Belongs to the XPF family.</text>
</comment>